<gene>
    <name evidence="2" type="ORF">SAMN05877842_102206</name>
</gene>
<keyword evidence="1" id="KW-1133">Transmembrane helix</keyword>
<evidence type="ECO:0000313" key="3">
    <source>
        <dbReference type="Proteomes" id="UP000219252"/>
    </source>
</evidence>
<feature type="transmembrane region" description="Helical" evidence="1">
    <location>
        <begin position="32"/>
        <end position="52"/>
    </location>
</feature>
<keyword evidence="1" id="KW-0812">Transmembrane</keyword>
<dbReference type="AlphaFoldDB" id="A0A285U380"/>
<evidence type="ECO:0000256" key="1">
    <source>
        <dbReference type="SAM" id="Phobius"/>
    </source>
</evidence>
<dbReference type="InterPro" id="IPR009574">
    <property type="entry name" value="DUF1189"/>
</dbReference>
<accession>A0A285U380</accession>
<sequence length="170" mass="19627">MVKHTQLFIDSLIHPKKLAGYRMLSIGKVIQYVFILTTLVTIFSFMQFVTVLSNEIVFEIEGLTQYIQDIQWLLYPFAFVVQFLISTTLIFIQISIFALIGVGLLKVMNKRGEYRHMWRSSSLAITWTTLLSILFRFIPVHNLIGTILGIIITLILLLIATTKYPKMPKK</sequence>
<dbReference type="Pfam" id="PF06691">
    <property type="entry name" value="DUF1189"/>
    <property type="match status" value="1"/>
</dbReference>
<organism evidence="2 3">
    <name type="scientific">Ureibacillus acetophenoni</name>
    <dbReference type="NCBI Taxonomy" id="614649"/>
    <lineage>
        <taxon>Bacteria</taxon>
        <taxon>Bacillati</taxon>
        <taxon>Bacillota</taxon>
        <taxon>Bacilli</taxon>
        <taxon>Bacillales</taxon>
        <taxon>Caryophanaceae</taxon>
        <taxon>Ureibacillus</taxon>
    </lineage>
</organism>
<feature type="transmembrane region" description="Helical" evidence="1">
    <location>
        <begin position="72"/>
        <end position="105"/>
    </location>
</feature>
<protein>
    <submittedName>
        <fullName evidence="2">Uncharacterized protein DUF1189</fullName>
    </submittedName>
</protein>
<dbReference type="Proteomes" id="UP000219252">
    <property type="component" value="Unassembled WGS sequence"/>
</dbReference>
<keyword evidence="1" id="KW-0472">Membrane</keyword>
<name>A0A285U380_9BACL</name>
<dbReference type="OrthoDB" id="1903376at2"/>
<dbReference type="EMBL" id="OBQC01000002">
    <property type="protein sequence ID" value="SOC36292.1"/>
    <property type="molecule type" value="Genomic_DNA"/>
</dbReference>
<evidence type="ECO:0000313" key="2">
    <source>
        <dbReference type="EMBL" id="SOC36292.1"/>
    </source>
</evidence>
<proteinExistence type="predicted"/>
<feature type="transmembrane region" description="Helical" evidence="1">
    <location>
        <begin position="117"/>
        <end position="137"/>
    </location>
</feature>
<dbReference type="RefSeq" id="WP_097148280.1">
    <property type="nucleotide sequence ID" value="NZ_OBQC01000002.1"/>
</dbReference>
<keyword evidence="3" id="KW-1185">Reference proteome</keyword>
<reference evidence="3" key="1">
    <citation type="submission" date="2017-08" db="EMBL/GenBank/DDBJ databases">
        <authorList>
            <person name="Varghese N."/>
            <person name="Submissions S."/>
        </authorList>
    </citation>
    <scope>NUCLEOTIDE SEQUENCE [LARGE SCALE GENOMIC DNA]</scope>
    <source>
        <strain evidence="3">JC23</strain>
    </source>
</reference>
<feature type="transmembrane region" description="Helical" evidence="1">
    <location>
        <begin position="143"/>
        <end position="161"/>
    </location>
</feature>